<feature type="domain" description="C-type lectin" evidence="4">
    <location>
        <begin position="79"/>
        <end position="184"/>
    </location>
</feature>
<sequence>MLPWIVMSVAIISLTICFTLEIIKLKNNHSRLSEMAANYSQLQNSYEILNKKHSQLIDQVNRLNKTITRKQCPDGWTRFGCSCYFKSKDKTTWSDSRTYCQQQGADLVIINSEAEQVFIKQFNKNEESWIGLEGTPKLLHGSWTYDWKWVDGSPLTQPFWGTGWPKYYQYQAYGVCCDSEGKWKHAFYNKNWICEK</sequence>
<evidence type="ECO:0000256" key="2">
    <source>
        <dbReference type="SAM" id="Coils"/>
    </source>
</evidence>
<feature type="transmembrane region" description="Helical" evidence="3">
    <location>
        <begin position="6"/>
        <end position="23"/>
    </location>
</feature>
<evidence type="ECO:0000256" key="3">
    <source>
        <dbReference type="SAM" id="Phobius"/>
    </source>
</evidence>
<dbReference type="SMART" id="SM00034">
    <property type="entry name" value="CLECT"/>
    <property type="match status" value="1"/>
</dbReference>
<dbReference type="SUPFAM" id="SSF56436">
    <property type="entry name" value="C-type lectin-like"/>
    <property type="match status" value="1"/>
</dbReference>
<keyword evidence="3" id="KW-0472">Membrane</keyword>
<dbReference type="GO" id="GO:0005886">
    <property type="term" value="C:plasma membrane"/>
    <property type="evidence" value="ECO:0007669"/>
    <property type="project" value="UniProtKB-SubCell"/>
</dbReference>
<dbReference type="GeneTree" id="ENSGT01030000234575"/>
<proteinExistence type="predicted"/>
<evidence type="ECO:0000259" key="4">
    <source>
        <dbReference type="PROSITE" id="PS50041"/>
    </source>
</evidence>
<dbReference type="Gene3D" id="3.10.100.10">
    <property type="entry name" value="Mannose-Binding Protein A, subunit A"/>
    <property type="match status" value="1"/>
</dbReference>
<dbReference type="Ensembl" id="ENSPRET00000032308.1">
    <property type="protein sequence ID" value="ENSPREP00000031948.1"/>
    <property type="gene ID" value="ENSPREG00000021644.1"/>
</dbReference>
<reference evidence="6" key="1">
    <citation type="submission" date="2013-11" db="EMBL/GenBank/DDBJ databases">
        <title>The genomic landscape of the Guanapo guppy.</title>
        <authorList>
            <person name="Kuenstner A."/>
            <person name="Dreyer C."/>
        </authorList>
    </citation>
    <scope>NUCLEOTIDE SEQUENCE</scope>
    <source>
        <strain evidence="6">Guanapo</strain>
    </source>
</reference>
<organism evidence="5 6">
    <name type="scientific">Poecilia reticulata</name>
    <name type="common">Guppy</name>
    <name type="synonym">Acanthophacelus reticulatus</name>
    <dbReference type="NCBI Taxonomy" id="8081"/>
    <lineage>
        <taxon>Eukaryota</taxon>
        <taxon>Metazoa</taxon>
        <taxon>Chordata</taxon>
        <taxon>Craniata</taxon>
        <taxon>Vertebrata</taxon>
        <taxon>Euteleostomi</taxon>
        <taxon>Actinopterygii</taxon>
        <taxon>Neopterygii</taxon>
        <taxon>Teleostei</taxon>
        <taxon>Neoteleostei</taxon>
        <taxon>Acanthomorphata</taxon>
        <taxon>Ovalentaria</taxon>
        <taxon>Atherinomorphae</taxon>
        <taxon>Cyprinodontiformes</taxon>
        <taxon>Poeciliidae</taxon>
        <taxon>Poeciliinae</taxon>
        <taxon>Poecilia</taxon>
    </lineage>
</organism>
<dbReference type="InterPro" id="IPR050828">
    <property type="entry name" value="C-type_lectin/matrix_domain"/>
</dbReference>
<accession>A0A3P9QDW7</accession>
<dbReference type="InterPro" id="IPR016186">
    <property type="entry name" value="C-type_lectin-like/link_sf"/>
</dbReference>
<keyword evidence="3" id="KW-1133">Transmembrane helix</keyword>
<comment type="subcellular location">
    <subcellularLocation>
        <location evidence="1">Cell membrane</location>
        <topology evidence="1">Single-pass type II membrane protein</topology>
    </subcellularLocation>
</comment>
<reference evidence="5" key="2">
    <citation type="submission" date="2025-08" db="UniProtKB">
        <authorList>
            <consortium name="Ensembl"/>
        </authorList>
    </citation>
    <scope>IDENTIFICATION</scope>
    <source>
        <strain evidence="5">Guanapo</strain>
    </source>
</reference>
<keyword evidence="2" id="KW-0175">Coiled coil</keyword>
<dbReference type="InterPro" id="IPR016187">
    <property type="entry name" value="CTDL_fold"/>
</dbReference>
<dbReference type="Proteomes" id="UP000242638">
    <property type="component" value="Unassembled WGS sequence"/>
</dbReference>
<keyword evidence="6" id="KW-1185">Reference proteome</keyword>
<dbReference type="AlphaFoldDB" id="A0A3P9QDW7"/>
<keyword evidence="3" id="KW-0812">Transmembrane</keyword>
<dbReference type="Pfam" id="PF00059">
    <property type="entry name" value="Lectin_C"/>
    <property type="match status" value="1"/>
</dbReference>
<dbReference type="PROSITE" id="PS50041">
    <property type="entry name" value="C_TYPE_LECTIN_2"/>
    <property type="match status" value="1"/>
</dbReference>
<feature type="coiled-coil region" evidence="2">
    <location>
        <begin position="32"/>
        <end position="66"/>
    </location>
</feature>
<name>A0A3P9QDW7_POERE</name>
<reference evidence="5" key="3">
    <citation type="submission" date="2025-09" db="UniProtKB">
        <authorList>
            <consortium name="Ensembl"/>
        </authorList>
    </citation>
    <scope>IDENTIFICATION</scope>
    <source>
        <strain evidence="5">Guanapo</strain>
    </source>
</reference>
<dbReference type="PANTHER" id="PTHR45710:SF31">
    <property type="entry name" value="EARLY ACTIVATION ANTIGEN CD69"/>
    <property type="match status" value="1"/>
</dbReference>
<dbReference type="OMA" id="WICERDI"/>
<dbReference type="PANTHER" id="PTHR45710">
    <property type="entry name" value="C-TYPE LECTIN DOMAIN-CONTAINING PROTEIN 180"/>
    <property type="match status" value="1"/>
</dbReference>
<evidence type="ECO:0000256" key="1">
    <source>
        <dbReference type="ARBA" id="ARBA00004401"/>
    </source>
</evidence>
<evidence type="ECO:0000313" key="6">
    <source>
        <dbReference type="Proteomes" id="UP000242638"/>
    </source>
</evidence>
<protein>
    <submittedName>
        <fullName evidence="5">CD209 antigen-like protein E</fullName>
    </submittedName>
</protein>
<dbReference type="InterPro" id="IPR001304">
    <property type="entry name" value="C-type_lectin-like"/>
</dbReference>
<evidence type="ECO:0000313" key="5">
    <source>
        <dbReference type="Ensembl" id="ENSPREP00000031948.1"/>
    </source>
</evidence>